<organism evidence="2 3">
    <name type="scientific">Saguinus oedipus</name>
    <name type="common">Cotton-top tamarin</name>
    <name type="synonym">Oedipomidas oedipus</name>
    <dbReference type="NCBI Taxonomy" id="9490"/>
    <lineage>
        <taxon>Eukaryota</taxon>
        <taxon>Metazoa</taxon>
        <taxon>Chordata</taxon>
        <taxon>Craniata</taxon>
        <taxon>Vertebrata</taxon>
        <taxon>Euteleostomi</taxon>
        <taxon>Mammalia</taxon>
        <taxon>Eutheria</taxon>
        <taxon>Euarchontoglires</taxon>
        <taxon>Primates</taxon>
        <taxon>Haplorrhini</taxon>
        <taxon>Platyrrhini</taxon>
        <taxon>Cebidae</taxon>
        <taxon>Callitrichinae</taxon>
        <taxon>Saguinus</taxon>
    </lineage>
</organism>
<dbReference type="InterPro" id="IPR015925">
    <property type="entry name" value="Ryanodine_IP3_receptor"/>
</dbReference>
<protein>
    <submittedName>
        <fullName evidence="2">Ryanodine receptor 1</fullName>
    </submittedName>
</protein>
<gene>
    <name evidence="2" type="primary">RYR1_5</name>
    <name evidence="2" type="ORF">P7K49_034266</name>
</gene>
<proteinExistence type="predicted"/>
<name>A0ABQ9TUT4_SAGOE</name>
<keyword evidence="3" id="KW-1185">Reference proteome</keyword>
<dbReference type="PANTHER" id="PTHR46399">
    <property type="entry name" value="B30.2/SPRY DOMAIN-CONTAINING PROTEIN"/>
    <property type="match status" value="1"/>
</dbReference>
<evidence type="ECO:0000313" key="3">
    <source>
        <dbReference type="Proteomes" id="UP001266305"/>
    </source>
</evidence>
<dbReference type="Proteomes" id="UP001266305">
    <property type="component" value="Unassembled WGS sequence"/>
</dbReference>
<feature type="domain" description="Ryanodine receptor junctional solenoid" evidence="1">
    <location>
        <begin position="46"/>
        <end position="233"/>
    </location>
</feature>
<evidence type="ECO:0000259" key="1">
    <source>
        <dbReference type="Pfam" id="PF21119"/>
    </source>
</evidence>
<feature type="non-terminal residue" evidence="2">
    <location>
        <position position="233"/>
    </location>
</feature>
<keyword evidence="2" id="KW-0675">Receptor</keyword>
<comment type="caution">
    <text evidence="2">The sequence shown here is derived from an EMBL/GenBank/DDBJ whole genome shotgun (WGS) entry which is preliminary data.</text>
</comment>
<dbReference type="PANTHER" id="PTHR46399:SF10">
    <property type="entry name" value="RYANODINE RECEPTOR 1"/>
    <property type="match status" value="1"/>
</dbReference>
<evidence type="ECO:0000313" key="2">
    <source>
        <dbReference type="EMBL" id="KAK2088359.1"/>
    </source>
</evidence>
<reference evidence="2 3" key="1">
    <citation type="submission" date="2023-05" db="EMBL/GenBank/DDBJ databases">
        <title>B98-5 Cell Line De Novo Hybrid Assembly: An Optical Mapping Approach.</title>
        <authorList>
            <person name="Kananen K."/>
            <person name="Auerbach J.A."/>
            <person name="Kautto E."/>
            <person name="Blachly J.S."/>
        </authorList>
    </citation>
    <scope>NUCLEOTIDE SEQUENCE [LARGE SCALE GENOMIC DNA]</scope>
    <source>
        <strain evidence="2">B95-8</strain>
        <tissue evidence="2">Cell line</tissue>
    </source>
</reference>
<dbReference type="Pfam" id="PF21119">
    <property type="entry name" value="RYDR_Jsol"/>
    <property type="match status" value="1"/>
</dbReference>
<sequence>MEEMEEEMVAGPCMRLIHLSLSVFPLCCRCMDILELSERLDLQRFHSHTLRLYRAVCALGNNRVAHALCSHVDQAQLLHTLEDARLPGPLRAGYYDLLISIHLESACRSRRSMLSEYIVPLTPETRAITLFPPGRSTENGHPRHGLPGVGVTTSLRPPHHFSPPCFVAALPAAGAAEAPARLSPAIPLEALRDKALRMLGEAVRDGGQHARDPVGGSVEFQFVPVLKLVSTLL</sequence>
<dbReference type="EMBL" id="JASSZA010000019">
    <property type="protein sequence ID" value="KAK2088359.1"/>
    <property type="molecule type" value="Genomic_DNA"/>
</dbReference>
<dbReference type="InterPro" id="IPR048581">
    <property type="entry name" value="RYDR_Jsol"/>
</dbReference>
<accession>A0ABQ9TUT4</accession>